<evidence type="ECO:0000256" key="3">
    <source>
        <dbReference type="ARBA" id="ARBA00022833"/>
    </source>
</evidence>
<dbReference type="PRINTS" id="PR00047">
    <property type="entry name" value="STROIDFINGER"/>
</dbReference>
<dbReference type="GO" id="GO:0030154">
    <property type="term" value="P:cell differentiation"/>
    <property type="evidence" value="ECO:0007669"/>
    <property type="project" value="TreeGrafter"/>
</dbReference>
<evidence type="ECO:0000256" key="6">
    <source>
        <dbReference type="ARBA" id="ARBA00023163"/>
    </source>
</evidence>
<dbReference type="OMA" id="CERNNNC"/>
<evidence type="ECO:0000256" key="8">
    <source>
        <dbReference type="ARBA" id="ARBA00023242"/>
    </source>
</evidence>
<keyword evidence="7" id="KW-0675">Receptor</keyword>
<keyword evidence="1" id="KW-0479">Metal-binding</keyword>
<evidence type="ECO:0000256" key="7">
    <source>
        <dbReference type="ARBA" id="ARBA00023170"/>
    </source>
</evidence>
<dbReference type="GO" id="GO:0045944">
    <property type="term" value="P:positive regulation of transcription by RNA polymerase II"/>
    <property type="evidence" value="ECO:0007669"/>
    <property type="project" value="TreeGrafter"/>
</dbReference>
<dbReference type="PROSITE" id="PS00031">
    <property type="entry name" value="NUCLEAR_REC_DBD_1"/>
    <property type="match status" value="1"/>
</dbReference>
<evidence type="ECO:0000259" key="10">
    <source>
        <dbReference type="PROSITE" id="PS51030"/>
    </source>
</evidence>
<dbReference type="GO" id="GO:0000978">
    <property type="term" value="F:RNA polymerase II cis-regulatory region sequence-specific DNA binding"/>
    <property type="evidence" value="ECO:0007669"/>
    <property type="project" value="TreeGrafter"/>
</dbReference>
<evidence type="ECO:0000313" key="12">
    <source>
        <dbReference type="Proteomes" id="UP000261620"/>
    </source>
</evidence>
<evidence type="ECO:0000256" key="4">
    <source>
        <dbReference type="ARBA" id="ARBA00023015"/>
    </source>
</evidence>
<dbReference type="SMART" id="SM00399">
    <property type="entry name" value="ZnF_C4"/>
    <property type="match status" value="1"/>
</dbReference>
<evidence type="ECO:0000256" key="5">
    <source>
        <dbReference type="ARBA" id="ARBA00023125"/>
    </source>
</evidence>
<dbReference type="Ensembl" id="ENSMMOT00000026814.1">
    <property type="protein sequence ID" value="ENSMMOP00000026369.1"/>
    <property type="gene ID" value="ENSMMOG00000019982.1"/>
</dbReference>
<dbReference type="SUPFAM" id="SSF57716">
    <property type="entry name" value="Glucocorticoid receptor-like (DNA-binding domain)"/>
    <property type="match status" value="1"/>
</dbReference>
<dbReference type="AlphaFoldDB" id="A0A3Q3XIQ9"/>
<dbReference type="Proteomes" id="UP000261620">
    <property type="component" value="Unplaced"/>
</dbReference>
<dbReference type="InterPro" id="IPR050234">
    <property type="entry name" value="Nuclear_hormone_rcpt_NR1"/>
</dbReference>
<dbReference type="GO" id="GO:0004879">
    <property type="term" value="F:nuclear receptor activity"/>
    <property type="evidence" value="ECO:0007669"/>
    <property type="project" value="TreeGrafter"/>
</dbReference>
<dbReference type="PANTHER" id="PTHR24082:SF283">
    <property type="entry name" value="NUCLEAR HORMONE RECEPTOR HR96"/>
    <property type="match status" value="1"/>
</dbReference>
<dbReference type="PANTHER" id="PTHR24082">
    <property type="entry name" value="NUCLEAR HORMONE RECEPTOR"/>
    <property type="match status" value="1"/>
</dbReference>
<evidence type="ECO:0000313" key="11">
    <source>
        <dbReference type="Ensembl" id="ENSMMOP00000026369.1"/>
    </source>
</evidence>
<keyword evidence="3" id="KW-0862">Zinc</keyword>
<sequence>PRAKVADQACGVCGDLARGYHFNALTCEGCKSFFRRAIKRTTQLRCPFLNKCSITKNNRRSCQACRFRKCQDIGMRSGKSSSAHPGPRLPLNHEPHQCSNPGSSPRLNRYLL</sequence>
<keyword evidence="12" id="KW-1185">Reference proteome</keyword>
<feature type="region of interest" description="Disordered" evidence="9">
    <location>
        <begin position="75"/>
        <end position="105"/>
    </location>
</feature>
<evidence type="ECO:0000256" key="2">
    <source>
        <dbReference type="ARBA" id="ARBA00022771"/>
    </source>
</evidence>
<protein>
    <recommendedName>
        <fullName evidence="10">Nuclear receptor domain-containing protein</fullName>
    </recommendedName>
</protein>
<dbReference type="STRING" id="94237.ENSMMOP00000026369"/>
<keyword evidence="8" id="KW-0539">Nucleus</keyword>
<reference evidence="11" key="2">
    <citation type="submission" date="2025-09" db="UniProtKB">
        <authorList>
            <consortium name="Ensembl"/>
        </authorList>
    </citation>
    <scope>IDENTIFICATION</scope>
</reference>
<dbReference type="Gene3D" id="3.30.50.10">
    <property type="entry name" value="Erythroid Transcription Factor GATA-1, subunit A"/>
    <property type="match status" value="1"/>
</dbReference>
<dbReference type="InterPro" id="IPR013088">
    <property type="entry name" value="Znf_NHR/GATA"/>
</dbReference>
<keyword evidence="2" id="KW-0863">Zinc-finger</keyword>
<dbReference type="InterPro" id="IPR001628">
    <property type="entry name" value="Znf_hrmn_rcpt"/>
</dbReference>
<evidence type="ECO:0000256" key="9">
    <source>
        <dbReference type="SAM" id="MobiDB-lite"/>
    </source>
</evidence>
<organism evidence="11 12">
    <name type="scientific">Mola mola</name>
    <name type="common">Ocean sunfish</name>
    <name type="synonym">Tetraodon mola</name>
    <dbReference type="NCBI Taxonomy" id="94237"/>
    <lineage>
        <taxon>Eukaryota</taxon>
        <taxon>Metazoa</taxon>
        <taxon>Chordata</taxon>
        <taxon>Craniata</taxon>
        <taxon>Vertebrata</taxon>
        <taxon>Euteleostomi</taxon>
        <taxon>Actinopterygii</taxon>
        <taxon>Neopterygii</taxon>
        <taxon>Teleostei</taxon>
        <taxon>Neoteleostei</taxon>
        <taxon>Acanthomorphata</taxon>
        <taxon>Eupercaria</taxon>
        <taxon>Tetraodontiformes</taxon>
        <taxon>Molidae</taxon>
        <taxon>Mola</taxon>
    </lineage>
</organism>
<name>A0A3Q3XIQ9_MOLML</name>
<proteinExistence type="predicted"/>
<evidence type="ECO:0000256" key="1">
    <source>
        <dbReference type="ARBA" id="ARBA00022723"/>
    </source>
</evidence>
<keyword evidence="5" id="KW-0238">DNA-binding</keyword>
<feature type="domain" description="Nuclear receptor" evidence="10">
    <location>
        <begin position="7"/>
        <end position="82"/>
    </location>
</feature>
<dbReference type="Pfam" id="PF00105">
    <property type="entry name" value="zf-C4"/>
    <property type="match status" value="1"/>
</dbReference>
<keyword evidence="4" id="KW-0805">Transcription regulation</keyword>
<dbReference type="GO" id="GO:0008270">
    <property type="term" value="F:zinc ion binding"/>
    <property type="evidence" value="ECO:0007669"/>
    <property type="project" value="UniProtKB-KW"/>
</dbReference>
<dbReference type="PROSITE" id="PS51030">
    <property type="entry name" value="NUCLEAR_REC_DBD_2"/>
    <property type="match status" value="1"/>
</dbReference>
<keyword evidence="6" id="KW-0804">Transcription</keyword>
<dbReference type="GO" id="GO:0000122">
    <property type="term" value="P:negative regulation of transcription by RNA polymerase II"/>
    <property type="evidence" value="ECO:0007669"/>
    <property type="project" value="TreeGrafter"/>
</dbReference>
<reference evidence="11" key="1">
    <citation type="submission" date="2025-08" db="UniProtKB">
        <authorList>
            <consortium name="Ensembl"/>
        </authorList>
    </citation>
    <scope>IDENTIFICATION</scope>
</reference>
<accession>A0A3Q3XIQ9</accession>